<sequence length="152" mass="16356">MEPWWWCVGACIVAFLWTVYLDVRHHSEQRLASWWVARTRTLGGWTGPVSLLVSTAALACFSAAAWAAVRTAGAMGHHLWALAVVGPAVLAYAPLVMATAPTQASAYRPWRAELSDAGADPHQQRAIAWWAGLPSLLGVLAIAMALWSALAP</sequence>
<feature type="transmembrane region" description="Helical" evidence="1">
    <location>
        <begin position="79"/>
        <end position="100"/>
    </location>
</feature>
<protein>
    <recommendedName>
        <fullName evidence="4">DUF1772 domain-containing protein</fullName>
    </recommendedName>
</protein>
<proteinExistence type="predicted"/>
<evidence type="ECO:0008006" key="4">
    <source>
        <dbReference type="Google" id="ProtNLM"/>
    </source>
</evidence>
<feature type="transmembrane region" description="Helical" evidence="1">
    <location>
        <begin position="127"/>
        <end position="150"/>
    </location>
</feature>
<evidence type="ECO:0000313" key="2">
    <source>
        <dbReference type="EMBL" id="MBD3927346.1"/>
    </source>
</evidence>
<evidence type="ECO:0000256" key="1">
    <source>
        <dbReference type="SAM" id="Phobius"/>
    </source>
</evidence>
<dbReference type="EMBL" id="JACXYZ010000005">
    <property type="protein sequence ID" value="MBD3927346.1"/>
    <property type="molecule type" value="Genomic_DNA"/>
</dbReference>
<reference evidence="2 3" key="1">
    <citation type="submission" date="2020-09" db="EMBL/GenBank/DDBJ databases">
        <title>novel species in genus Nocardioides.</title>
        <authorList>
            <person name="Zhang G."/>
        </authorList>
    </citation>
    <scope>NUCLEOTIDE SEQUENCE [LARGE SCALE GENOMIC DNA]</scope>
    <source>
        <strain evidence="2 3">KCTC 39551</strain>
    </source>
</reference>
<name>A0ABR8NHY7_9ACTN</name>
<keyword evidence="1" id="KW-0812">Transmembrane</keyword>
<feature type="transmembrane region" description="Helical" evidence="1">
    <location>
        <begin position="45"/>
        <end position="67"/>
    </location>
</feature>
<gene>
    <name evidence="2" type="ORF">IEZ26_22175</name>
</gene>
<dbReference type="RefSeq" id="WP_191197198.1">
    <property type="nucleotide sequence ID" value="NZ_JACXYZ010000005.1"/>
</dbReference>
<accession>A0ABR8NHY7</accession>
<dbReference type="Proteomes" id="UP000618818">
    <property type="component" value="Unassembled WGS sequence"/>
</dbReference>
<organism evidence="2 3">
    <name type="scientific">Nocardioides cavernae</name>
    <dbReference type="NCBI Taxonomy" id="1921566"/>
    <lineage>
        <taxon>Bacteria</taxon>
        <taxon>Bacillati</taxon>
        <taxon>Actinomycetota</taxon>
        <taxon>Actinomycetes</taxon>
        <taxon>Propionibacteriales</taxon>
        <taxon>Nocardioidaceae</taxon>
        <taxon>Nocardioides</taxon>
    </lineage>
</organism>
<keyword evidence="1" id="KW-0472">Membrane</keyword>
<comment type="caution">
    <text evidence="2">The sequence shown here is derived from an EMBL/GenBank/DDBJ whole genome shotgun (WGS) entry which is preliminary data.</text>
</comment>
<keyword evidence="3" id="KW-1185">Reference proteome</keyword>
<evidence type="ECO:0000313" key="3">
    <source>
        <dbReference type="Proteomes" id="UP000618818"/>
    </source>
</evidence>
<keyword evidence="1" id="KW-1133">Transmembrane helix</keyword>